<dbReference type="InterPro" id="IPR011051">
    <property type="entry name" value="RmlC_Cupin_sf"/>
</dbReference>
<dbReference type="InterPro" id="IPR020449">
    <property type="entry name" value="Tscrpt_reg_AraC-type_HTH"/>
</dbReference>
<dbReference type="Gene3D" id="1.10.10.60">
    <property type="entry name" value="Homeodomain-like"/>
    <property type="match status" value="2"/>
</dbReference>
<dbReference type="Pfam" id="PF12833">
    <property type="entry name" value="HTH_18"/>
    <property type="match status" value="1"/>
</dbReference>
<dbReference type="SUPFAM" id="SSF51182">
    <property type="entry name" value="RmlC-like cupins"/>
    <property type="match status" value="1"/>
</dbReference>
<evidence type="ECO:0000313" key="7">
    <source>
        <dbReference type="Proteomes" id="UP000294613"/>
    </source>
</evidence>
<evidence type="ECO:0000256" key="3">
    <source>
        <dbReference type="ARBA" id="ARBA00023163"/>
    </source>
</evidence>
<dbReference type="Gene3D" id="2.60.120.10">
    <property type="entry name" value="Jelly Rolls"/>
    <property type="match status" value="1"/>
</dbReference>
<keyword evidence="2 6" id="KW-0238">DNA-binding</keyword>
<evidence type="ECO:0000313" key="6">
    <source>
        <dbReference type="EMBL" id="TCS66850.1"/>
    </source>
</evidence>
<comment type="caution">
    <text evidence="6">The sequence shown here is derived from an EMBL/GenBank/DDBJ whole genome shotgun (WGS) entry which is preliminary data.</text>
</comment>
<proteinExistence type="predicted"/>
<dbReference type="Proteomes" id="UP000702954">
    <property type="component" value="Unassembled WGS sequence"/>
</dbReference>
<accession>A0A4R3JMI5</accession>
<keyword evidence="3" id="KW-0804">Transcription</keyword>
<feature type="domain" description="HTH araC/xylS-type" evidence="4">
    <location>
        <begin position="196"/>
        <end position="294"/>
    </location>
</feature>
<sequence length="296" mass="33678">MAIILDYQLREQVPHDVEKFPITYFCDELAALPNWAGPLHWHPDFEIATAVSGVLDFQVGQHHVILKAGDSILVNGNILHGIKQLSGDIPDPMPNIVFSGALIASETSDIYQKYIQPVANCDALPFIVFDQKNSWHNEVNRLVKNVYGLMSEQGQCYEMAVQRELSSIFQCIFSNFDELPKTENTRIQINTQIRIQKMLSYIREHYAEAVTLEEIARSANISRSEAGRCFNAYVGCSPVDALIQHRLQVAHRLIKDTTRSLQEISYSCGFNSVHYFSRQFRKTYGYTPGQYRALGK</sequence>
<name>A0A4R3JMI5_9FIRM</name>
<dbReference type="InterPro" id="IPR014710">
    <property type="entry name" value="RmlC-like_jellyroll"/>
</dbReference>
<keyword evidence="1" id="KW-0805">Transcription regulation</keyword>
<dbReference type="InterPro" id="IPR018060">
    <property type="entry name" value="HTH_AraC"/>
</dbReference>
<dbReference type="InterPro" id="IPR018062">
    <property type="entry name" value="HTH_AraC-typ_CS"/>
</dbReference>
<dbReference type="PROSITE" id="PS00041">
    <property type="entry name" value="HTH_ARAC_FAMILY_1"/>
    <property type="match status" value="1"/>
</dbReference>
<dbReference type="PANTHER" id="PTHR43280">
    <property type="entry name" value="ARAC-FAMILY TRANSCRIPTIONAL REGULATOR"/>
    <property type="match status" value="1"/>
</dbReference>
<dbReference type="PRINTS" id="PR00032">
    <property type="entry name" value="HTHARAC"/>
</dbReference>
<evidence type="ECO:0000256" key="1">
    <source>
        <dbReference type="ARBA" id="ARBA00023015"/>
    </source>
</evidence>
<gene>
    <name evidence="5" type="primary">ydeC</name>
    <name evidence="6" type="ORF">EDD74_11626</name>
    <name evidence="5" type="ORF">FAEUMB_15050</name>
</gene>
<keyword evidence="8" id="KW-1185">Reference proteome</keyword>
<dbReference type="PANTHER" id="PTHR43280:SF2">
    <property type="entry name" value="HTH-TYPE TRANSCRIPTIONAL REGULATOR EXSA"/>
    <property type="match status" value="1"/>
</dbReference>
<dbReference type="InterPro" id="IPR013096">
    <property type="entry name" value="Cupin_2"/>
</dbReference>
<dbReference type="GO" id="GO:0043565">
    <property type="term" value="F:sequence-specific DNA binding"/>
    <property type="evidence" value="ECO:0007669"/>
    <property type="project" value="InterPro"/>
</dbReference>
<dbReference type="SUPFAM" id="SSF46689">
    <property type="entry name" value="Homeodomain-like"/>
    <property type="match status" value="2"/>
</dbReference>
<dbReference type="GO" id="GO:0003700">
    <property type="term" value="F:DNA-binding transcription factor activity"/>
    <property type="evidence" value="ECO:0007669"/>
    <property type="project" value="InterPro"/>
</dbReference>
<dbReference type="EMBL" id="BHEO01000008">
    <property type="protein sequence ID" value="GBU04964.1"/>
    <property type="molecule type" value="Genomic_DNA"/>
</dbReference>
<reference evidence="5 8" key="1">
    <citation type="journal article" date="2018" name="Int. J. Syst. Evol. Microbiol.">
        <title>Draft Genome Sequence of Faecalimonas umbilicata JCM 30896T, an Acetate-Producing Bacterium Isolated from Human Feces.</title>
        <authorList>
            <person name="Sakamoto M."/>
            <person name="Ikeyama N."/>
            <person name="Yuki M."/>
            <person name="Ohkuma M."/>
        </authorList>
    </citation>
    <scope>NUCLEOTIDE SEQUENCE [LARGE SCALE GENOMIC DNA]</scope>
    <source>
        <strain evidence="5 8">EGH7</strain>
    </source>
</reference>
<evidence type="ECO:0000313" key="5">
    <source>
        <dbReference type="EMBL" id="GBU04964.1"/>
    </source>
</evidence>
<dbReference type="PROSITE" id="PS01124">
    <property type="entry name" value="HTH_ARAC_FAMILY_2"/>
    <property type="match status" value="1"/>
</dbReference>
<dbReference type="AlphaFoldDB" id="A0A4R3JMI5"/>
<dbReference type="InterPro" id="IPR009057">
    <property type="entry name" value="Homeodomain-like_sf"/>
</dbReference>
<dbReference type="Proteomes" id="UP000294613">
    <property type="component" value="Unassembled WGS sequence"/>
</dbReference>
<organism evidence="6 7">
    <name type="scientific">Faecalimonas umbilicata</name>
    <dbReference type="NCBI Taxonomy" id="1912855"/>
    <lineage>
        <taxon>Bacteria</taxon>
        <taxon>Bacillati</taxon>
        <taxon>Bacillota</taxon>
        <taxon>Clostridia</taxon>
        <taxon>Lachnospirales</taxon>
        <taxon>Lachnospiraceae</taxon>
        <taxon>Faecalimonas</taxon>
    </lineage>
</organism>
<evidence type="ECO:0000256" key="2">
    <source>
        <dbReference type="ARBA" id="ARBA00023125"/>
    </source>
</evidence>
<dbReference type="Pfam" id="PF07883">
    <property type="entry name" value="Cupin_2"/>
    <property type="match status" value="1"/>
</dbReference>
<dbReference type="RefSeq" id="WP_116441617.1">
    <property type="nucleotide sequence ID" value="NZ_BHEO01000008.1"/>
</dbReference>
<dbReference type="SMART" id="SM00342">
    <property type="entry name" value="HTH_ARAC"/>
    <property type="match status" value="1"/>
</dbReference>
<dbReference type="EMBL" id="SLZV01000016">
    <property type="protein sequence ID" value="TCS66850.1"/>
    <property type="molecule type" value="Genomic_DNA"/>
</dbReference>
<reference evidence="6 7" key="2">
    <citation type="submission" date="2019-03" db="EMBL/GenBank/DDBJ databases">
        <title>Genomic Encyclopedia of Type Strains, Phase IV (KMG-IV): sequencing the most valuable type-strain genomes for metagenomic binning, comparative biology and taxonomic classification.</title>
        <authorList>
            <person name="Goeker M."/>
        </authorList>
    </citation>
    <scope>NUCLEOTIDE SEQUENCE [LARGE SCALE GENOMIC DNA]</scope>
    <source>
        <strain evidence="6 7">DSM 103426</strain>
    </source>
</reference>
<evidence type="ECO:0000259" key="4">
    <source>
        <dbReference type="PROSITE" id="PS01124"/>
    </source>
</evidence>
<protein>
    <submittedName>
        <fullName evidence="6">AraC-like DNA-binding protein</fullName>
    </submittedName>
    <submittedName>
        <fullName evidence="5">HTH-type transcriptional regulator YdeC</fullName>
    </submittedName>
</protein>
<evidence type="ECO:0000313" key="8">
    <source>
        <dbReference type="Proteomes" id="UP000702954"/>
    </source>
</evidence>